<comment type="caution">
    <text evidence="1">The sequence shown here is derived from an EMBL/GenBank/DDBJ whole genome shotgun (WGS) entry which is preliminary data.</text>
</comment>
<gene>
    <name evidence="1" type="ORF">QWI33_00280</name>
</gene>
<name>A0ABT7YHP1_9ACTN</name>
<dbReference type="EMBL" id="JAUEMJ010000001">
    <property type="protein sequence ID" value="MDN3238147.1"/>
    <property type="molecule type" value="Genomic_DNA"/>
</dbReference>
<proteinExistence type="predicted"/>
<protein>
    <submittedName>
        <fullName evidence="1">Uncharacterized protein</fullName>
    </submittedName>
</protein>
<reference evidence="1" key="1">
    <citation type="submission" date="2023-06" db="EMBL/GenBank/DDBJ databases">
        <title>Gycomyces niveus sp.nov., a novel actinomycete isolated from soil in Shouguang.</title>
        <authorList>
            <person name="Yang X."/>
            <person name="Zhao J."/>
        </authorList>
    </citation>
    <scope>NUCLEOTIDE SEQUENCE</scope>
    <source>
        <strain evidence="1">NEAU C2</strain>
    </source>
</reference>
<organism evidence="1 2">
    <name type="scientific">Glycomyces tritici</name>
    <dbReference type="NCBI Taxonomy" id="2665176"/>
    <lineage>
        <taxon>Bacteria</taxon>
        <taxon>Bacillati</taxon>
        <taxon>Actinomycetota</taxon>
        <taxon>Actinomycetes</taxon>
        <taxon>Glycomycetales</taxon>
        <taxon>Glycomycetaceae</taxon>
        <taxon>Glycomyces</taxon>
    </lineage>
</organism>
<evidence type="ECO:0000313" key="2">
    <source>
        <dbReference type="Proteomes" id="UP001171902"/>
    </source>
</evidence>
<evidence type="ECO:0000313" key="1">
    <source>
        <dbReference type="EMBL" id="MDN3238147.1"/>
    </source>
</evidence>
<accession>A0ABT7YHP1</accession>
<dbReference type="Proteomes" id="UP001171902">
    <property type="component" value="Unassembled WGS sequence"/>
</dbReference>
<keyword evidence="2" id="KW-1185">Reference proteome</keyword>
<dbReference type="RefSeq" id="WP_289953736.1">
    <property type="nucleotide sequence ID" value="NZ_JAUEMJ010000001.1"/>
</dbReference>
<sequence length="116" mass="12475">MKRRKHRAAPKRFIVVGRTPPGSWPVEVGVHPAGRDSVVAISVGPHPMDAGGLVALAAVLDESGTGLNPAFAEEFDATALHWLVPLLVRLHAGEDVKDDIVAGYRARHGRPPERRP</sequence>